<evidence type="ECO:0000313" key="1">
    <source>
        <dbReference type="EMBL" id="KAE8356681.1"/>
    </source>
</evidence>
<name>A0A5N6ZGF5_9EURO</name>
<dbReference type="AlphaFoldDB" id="A0A5N6ZGF5"/>
<accession>A0A5N6ZGF5</accession>
<keyword evidence="2" id="KW-1185">Reference proteome</keyword>
<organism evidence="1 2">
    <name type="scientific">Aspergillus coremiiformis</name>
    <dbReference type="NCBI Taxonomy" id="138285"/>
    <lineage>
        <taxon>Eukaryota</taxon>
        <taxon>Fungi</taxon>
        <taxon>Dikarya</taxon>
        <taxon>Ascomycota</taxon>
        <taxon>Pezizomycotina</taxon>
        <taxon>Eurotiomycetes</taxon>
        <taxon>Eurotiomycetidae</taxon>
        <taxon>Eurotiales</taxon>
        <taxon>Aspergillaceae</taxon>
        <taxon>Aspergillus</taxon>
        <taxon>Aspergillus subgen. Circumdati</taxon>
    </lineage>
</organism>
<gene>
    <name evidence="1" type="ORF">BDV28DRAFT_83374</name>
</gene>
<sequence length="60" mass="6635">MVHTRSLSILPAGFTKGPLHQSLTSFAWPLKEAAFLHYWCGGLRGDRLGPYGARRSCNGF</sequence>
<reference evidence="2" key="1">
    <citation type="submission" date="2019-04" db="EMBL/GenBank/DDBJ databases">
        <title>Friends and foes A comparative genomics studyof 23 Aspergillus species from section Flavi.</title>
        <authorList>
            <consortium name="DOE Joint Genome Institute"/>
            <person name="Kjaerbolling I."/>
            <person name="Vesth T."/>
            <person name="Frisvad J.C."/>
            <person name="Nybo J.L."/>
            <person name="Theobald S."/>
            <person name="Kildgaard S."/>
            <person name="Isbrandt T."/>
            <person name="Kuo A."/>
            <person name="Sato A."/>
            <person name="Lyhne E.K."/>
            <person name="Kogle M.E."/>
            <person name="Wiebenga A."/>
            <person name="Kun R.S."/>
            <person name="Lubbers R.J."/>
            <person name="Makela M.R."/>
            <person name="Barry K."/>
            <person name="Chovatia M."/>
            <person name="Clum A."/>
            <person name="Daum C."/>
            <person name="Haridas S."/>
            <person name="He G."/>
            <person name="LaButti K."/>
            <person name="Lipzen A."/>
            <person name="Mondo S."/>
            <person name="Riley R."/>
            <person name="Salamov A."/>
            <person name="Simmons B.A."/>
            <person name="Magnuson J.K."/>
            <person name="Henrissat B."/>
            <person name="Mortensen U.H."/>
            <person name="Larsen T.O."/>
            <person name="Devries R.P."/>
            <person name="Grigoriev I.V."/>
            <person name="Machida M."/>
            <person name="Baker S.E."/>
            <person name="Andersen M.R."/>
        </authorList>
    </citation>
    <scope>NUCLEOTIDE SEQUENCE [LARGE SCALE GENOMIC DNA]</scope>
    <source>
        <strain evidence="2">CBS 553.77</strain>
    </source>
</reference>
<dbReference type="Proteomes" id="UP000327118">
    <property type="component" value="Unassembled WGS sequence"/>
</dbReference>
<protein>
    <submittedName>
        <fullName evidence="1">Uncharacterized protein</fullName>
    </submittedName>
</protein>
<evidence type="ECO:0000313" key="2">
    <source>
        <dbReference type="Proteomes" id="UP000327118"/>
    </source>
</evidence>
<dbReference type="EMBL" id="ML739036">
    <property type="protein sequence ID" value="KAE8356681.1"/>
    <property type="molecule type" value="Genomic_DNA"/>
</dbReference>
<proteinExistence type="predicted"/>